<sequence>MSPGLHLSLRLPGSQIEKPPNGDKFLLPKWACKPSQGAALHVTKNGETLSTLQLDDHTYFMFGRSPKVCAEGHGYTINHPSLSRQHAVIVHGNDETLYIIDLDSPAGTWVNKERLQPYCPKLLENANILKLGHSTRRYVVRLFPMQCKLRARQRAGSSCSASFLTEANLNKLRVSTPRRSGAGCAPNAKPLNAPCESLQSAADTARAAQGDMSTARAFDLGRPICVDEKAAHTFHENAKDASADASHNGDGVHPDLTNQVGNSNGGEDDDDDDDEDDDDDDEDEDDEAYSPCTRTELRQRKENLRQARLHSGLNAAVSYPSPKSMLGRRGSDSPVSSSISAAELAAAVAATSSPVASPVMRPQPRRHGSSGLTTTVETFARLPPSSSSSSSSSGPAQRARSLSTSSNLSGLHPMSMGSPRESVCSVGSTLSLSGSHSGHPNSFATTSPMCASMLLGSPTLQVSQSLPTSTYMSALSLDRIGGQPSDSPEIHHSRADHPHGRHMRQHSHQLMQRSKSPFHRSRSNSTSATMKRRASSQLISHATQRRRSVLGPCRRVSFSQSGPEVIDADRMFGTDSTPPRGAQHLCNTAFKSIGLSSSSSSSKNNNNNKIDDGPQDMMTQANNGESESAPSRLSLAFDSDISTSSNMSERICSSVVKSGIMETSAFLPRVTSMGNSPCAAAKRRSLERTPSAQMGVSPDSWPTSPAALRGHWRNPHSHVRSNQDQNHHRHHRHHRHGHDGQCKEPACTVKLHEALDNICEEFSPSASRNASSHRHEEAGLR</sequence>
<dbReference type="PROSITE" id="PS50006">
    <property type="entry name" value="FHA_DOMAIN"/>
    <property type="match status" value="1"/>
</dbReference>
<dbReference type="OrthoDB" id="4096268at2759"/>
<feature type="compositionally biased region" description="Polar residues" evidence="1">
    <location>
        <begin position="400"/>
        <end position="409"/>
    </location>
</feature>
<feature type="region of interest" description="Disordered" evidence="1">
    <location>
        <begin position="762"/>
        <end position="781"/>
    </location>
</feature>
<feature type="compositionally biased region" description="Polar residues" evidence="1">
    <location>
        <begin position="523"/>
        <end position="542"/>
    </location>
</feature>
<feature type="compositionally biased region" description="Low complexity" evidence="1">
    <location>
        <begin position="596"/>
        <end position="608"/>
    </location>
</feature>
<comment type="caution">
    <text evidence="3">The sequence shown here is derived from an EMBL/GenBank/DDBJ whole genome shotgun (WGS) entry which is preliminary data.</text>
</comment>
<dbReference type="InterPro" id="IPR008984">
    <property type="entry name" value="SMAD_FHA_dom_sf"/>
</dbReference>
<dbReference type="SMART" id="SM00240">
    <property type="entry name" value="FHA"/>
    <property type="match status" value="1"/>
</dbReference>
<feature type="domain" description="FHA" evidence="2">
    <location>
        <begin position="60"/>
        <end position="115"/>
    </location>
</feature>
<dbReference type="CDD" id="cd22674">
    <property type="entry name" value="FHA_PPP1R8"/>
    <property type="match status" value="1"/>
</dbReference>
<dbReference type="SUPFAM" id="SSF49879">
    <property type="entry name" value="SMAD/FHA domain"/>
    <property type="match status" value="1"/>
</dbReference>
<feature type="region of interest" description="Disordered" evidence="1">
    <location>
        <begin position="713"/>
        <end position="742"/>
    </location>
</feature>
<feature type="compositionally biased region" description="Polar residues" evidence="1">
    <location>
        <begin position="617"/>
        <end position="630"/>
    </location>
</feature>
<feature type="compositionally biased region" description="Acidic residues" evidence="1">
    <location>
        <begin position="266"/>
        <end position="288"/>
    </location>
</feature>
<feature type="compositionally biased region" description="Basic residues" evidence="1">
    <location>
        <begin position="727"/>
        <end position="737"/>
    </location>
</feature>
<proteinExistence type="predicted"/>
<dbReference type="AlphaFoldDB" id="A0A2R5GLR8"/>
<dbReference type="Proteomes" id="UP000241890">
    <property type="component" value="Unassembled WGS sequence"/>
</dbReference>
<name>A0A2R5GLR8_9STRA</name>
<dbReference type="PANTHER" id="PTHR23308">
    <property type="entry name" value="NUCLEAR INHIBITOR OF PROTEIN PHOSPHATASE-1"/>
    <property type="match status" value="1"/>
</dbReference>
<feature type="compositionally biased region" description="Basic and acidic residues" evidence="1">
    <location>
        <begin position="295"/>
        <end position="305"/>
    </location>
</feature>
<feature type="region of interest" description="Disordered" evidence="1">
    <location>
        <begin position="480"/>
        <end position="549"/>
    </location>
</feature>
<dbReference type="InterPro" id="IPR000253">
    <property type="entry name" value="FHA_dom"/>
</dbReference>
<gene>
    <name evidence="3" type="ORF">FCC1311_054532</name>
</gene>
<accession>A0A2R5GLR8</accession>
<dbReference type="Pfam" id="PF00498">
    <property type="entry name" value="FHA"/>
    <property type="match status" value="1"/>
</dbReference>
<evidence type="ECO:0000256" key="1">
    <source>
        <dbReference type="SAM" id="MobiDB-lite"/>
    </source>
</evidence>
<evidence type="ECO:0000313" key="4">
    <source>
        <dbReference type="Proteomes" id="UP000241890"/>
    </source>
</evidence>
<feature type="compositionally biased region" description="Low complexity" evidence="1">
    <location>
        <begin position="422"/>
        <end position="439"/>
    </location>
</feature>
<dbReference type="InterPro" id="IPR050923">
    <property type="entry name" value="Cell_Proc_Reg/RNA_Proc"/>
</dbReference>
<feature type="region of interest" description="Disordered" evidence="1">
    <location>
        <begin position="351"/>
        <end position="440"/>
    </location>
</feature>
<feature type="compositionally biased region" description="Basic and acidic residues" evidence="1">
    <location>
        <begin position="488"/>
        <end position="498"/>
    </location>
</feature>
<protein>
    <submittedName>
        <fullName evidence="3">Nuclear inhibitor of protein phosphatase 1</fullName>
    </submittedName>
</protein>
<organism evidence="3 4">
    <name type="scientific">Hondaea fermentalgiana</name>
    <dbReference type="NCBI Taxonomy" id="2315210"/>
    <lineage>
        <taxon>Eukaryota</taxon>
        <taxon>Sar</taxon>
        <taxon>Stramenopiles</taxon>
        <taxon>Bigyra</taxon>
        <taxon>Labyrinthulomycetes</taxon>
        <taxon>Thraustochytrida</taxon>
        <taxon>Thraustochytriidae</taxon>
        <taxon>Hondaea</taxon>
    </lineage>
</organism>
<feature type="region of interest" description="Disordered" evidence="1">
    <location>
        <begin position="238"/>
        <end position="336"/>
    </location>
</feature>
<dbReference type="EMBL" id="BEYU01000053">
    <property type="protein sequence ID" value="GBG29231.1"/>
    <property type="molecule type" value="Genomic_DNA"/>
</dbReference>
<dbReference type="InParanoid" id="A0A2R5GLR8"/>
<dbReference type="FunFam" id="2.60.200.20:FF:000019">
    <property type="entry name" value="Nuclear inhibitor of protein phosphatase"/>
    <property type="match status" value="1"/>
</dbReference>
<feature type="region of interest" description="Disordered" evidence="1">
    <location>
        <begin position="595"/>
        <end position="630"/>
    </location>
</feature>
<evidence type="ECO:0000313" key="3">
    <source>
        <dbReference type="EMBL" id="GBG29231.1"/>
    </source>
</evidence>
<reference evidence="3 4" key="1">
    <citation type="submission" date="2017-12" db="EMBL/GenBank/DDBJ databases">
        <title>Sequencing, de novo assembly and annotation of complete genome of a new Thraustochytrid species, strain FCC1311.</title>
        <authorList>
            <person name="Sedici K."/>
            <person name="Godart F."/>
            <person name="Aiese Cigliano R."/>
            <person name="Sanseverino W."/>
            <person name="Barakat M."/>
            <person name="Ortet P."/>
            <person name="Marechal E."/>
            <person name="Cagnac O."/>
            <person name="Amato A."/>
        </authorList>
    </citation>
    <scope>NUCLEOTIDE SEQUENCE [LARGE SCALE GENOMIC DNA]</scope>
</reference>
<evidence type="ECO:0000259" key="2">
    <source>
        <dbReference type="PROSITE" id="PS50006"/>
    </source>
</evidence>
<dbReference type="Gene3D" id="2.60.200.20">
    <property type="match status" value="1"/>
</dbReference>
<keyword evidence="4" id="KW-1185">Reference proteome</keyword>